<keyword evidence="3" id="KW-1185">Reference proteome</keyword>
<name>A0A397VR20_9GLOM</name>
<protein>
    <submittedName>
        <fullName evidence="2">Uncharacterized protein</fullName>
    </submittedName>
</protein>
<feature type="coiled-coil region" evidence="1">
    <location>
        <begin position="11"/>
        <end position="38"/>
    </location>
</feature>
<dbReference type="EMBL" id="QKWP01000312">
    <property type="protein sequence ID" value="RIB22373.1"/>
    <property type="molecule type" value="Genomic_DNA"/>
</dbReference>
<keyword evidence="1" id="KW-0175">Coiled coil</keyword>
<dbReference type="AlphaFoldDB" id="A0A397VR20"/>
<sequence>MKKFNTEIKRLERLDRKIDEKDAKIKNLKTENTMLIDKIEHKNTKIEELTVYEILVKNESIIPVEIVEKFVAKQRPPICEDFSNEEKRM</sequence>
<dbReference type="OrthoDB" id="2437442at2759"/>
<dbReference type="Proteomes" id="UP000266673">
    <property type="component" value="Unassembled WGS sequence"/>
</dbReference>
<evidence type="ECO:0000313" key="3">
    <source>
        <dbReference type="Proteomes" id="UP000266673"/>
    </source>
</evidence>
<accession>A0A397VR20</accession>
<organism evidence="2 3">
    <name type="scientific">Gigaspora rosea</name>
    <dbReference type="NCBI Taxonomy" id="44941"/>
    <lineage>
        <taxon>Eukaryota</taxon>
        <taxon>Fungi</taxon>
        <taxon>Fungi incertae sedis</taxon>
        <taxon>Mucoromycota</taxon>
        <taxon>Glomeromycotina</taxon>
        <taxon>Glomeromycetes</taxon>
        <taxon>Diversisporales</taxon>
        <taxon>Gigasporaceae</taxon>
        <taxon>Gigaspora</taxon>
    </lineage>
</organism>
<proteinExistence type="predicted"/>
<evidence type="ECO:0000313" key="2">
    <source>
        <dbReference type="EMBL" id="RIB22373.1"/>
    </source>
</evidence>
<reference evidence="2 3" key="1">
    <citation type="submission" date="2018-06" db="EMBL/GenBank/DDBJ databases">
        <title>Comparative genomics reveals the genomic features of Rhizophagus irregularis, R. cerebriforme, R. diaphanum and Gigaspora rosea, and their symbiotic lifestyle signature.</title>
        <authorList>
            <person name="Morin E."/>
            <person name="San Clemente H."/>
            <person name="Chen E.C.H."/>
            <person name="De La Providencia I."/>
            <person name="Hainaut M."/>
            <person name="Kuo A."/>
            <person name="Kohler A."/>
            <person name="Murat C."/>
            <person name="Tang N."/>
            <person name="Roy S."/>
            <person name="Loubradou J."/>
            <person name="Henrissat B."/>
            <person name="Grigoriev I.V."/>
            <person name="Corradi N."/>
            <person name="Roux C."/>
            <person name="Martin F.M."/>
        </authorList>
    </citation>
    <scope>NUCLEOTIDE SEQUENCE [LARGE SCALE GENOMIC DNA]</scope>
    <source>
        <strain evidence="2 3">DAOM 194757</strain>
    </source>
</reference>
<comment type="caution">
    <text evidence="2">The sequence shown here is derived from an EMBL/GenBank/DDBJ whole genome shotgun (WGS) entry which is preliminary data.</text>
</comment>
<gene>
    <name evidence="2" type="ORF">C2G38_2075733</name>
</gene>
<evidence type="ECO:0000256" key="1">
    <source>
        <dbReference type="SAM" id="Coils"/>
    </source>
</evidence>